<reference evidence="2 3" key="1">
    <citation type="submission" date="2019-03" db="EMBL/GenBank/DDBJ databases">
        <title>First draft genome of Liparis tanakae, snailfish: a comprehensive survey of snailfish specific genes.</title>
        <authorList>
            <person name="Kim W."/>
            <person name="Song I."/>
            <person name="Jeong J.-H."/>
            <person name="Kim D."/>
            <person name="Kim S."/>
            <person name="Ryu S."/>
            <person name="Song J.Y."/>
            <person name="Lee S.K."/>
        </authorList>
    </citation>
    <scope>NUCLEOTIDE SEQUENCE [LARGE SCALE GENOMIC DNA]</scope>
    <source>
        <tissue evidence="2">Muscle</tissue>
    </source>
</reference>
<keyword evidence="1" id="KW-0812">Transmembrane</keyword>
<keyword evidence="1" id="KW-0472">Membrane</keyword>
<protein>
    <submittedName>
        <fullName evidence="2">Uncharacterized protein</fullName>
    </submittedName>
</protein>
<accession>A0A4Z2J872</accession>
<evidence type="ECO:0000313" key="3">
    <source>
        <dbReference type="Proteomes" id="UP000314294"/>
    </source>
</evidence>
<keyword evidence="3" id="KW-1185">Reference proteome</keyword>
<dbReference type="EMBL" id="SRLO01000015">
    <property type="protein sequence ID" value="TNN86565.1"/>
    <property type="molecule type" value="Genomic_DNA"/>
</dbReference>
<comment type="caution">
    <text evidence="2">The sequence shown here is derived from an EMBL/GenBank/DDBJ whole genome shotgun (WGS) entry which is preliminary data.</text>
</comment>
<keyword evidence="1" id="KW-1133">Transmembrane helix</keyword>
<evidence type="ECO:0000313" key="2">
    <source>
        <dbReference type="EMBL" id="TNN86565.1"/>
    </source>
</evidence>
<sequence length="225" mass="24597">MPSEDRVRKLKARCGPTARGLWLRTGGSGGRVVPDNEESRAHTSVTEASTPMVTTFTGTATVFPVSTAVFRISESWRQKEANSNVMALLAVTVLVVLTLLLGLWMCPGDISKPPCLEYMVNVIPTSVICLASILNVKMKELQQNLCPKAFISQTTGRNNQGPGSGQRAGGMVGRLQGWRIPSLELDWRMACCCTGQLVGTSRAQTRTVFPYLFFPAHWRKVAALR</sequence>
<dbReference type="Proteomes" id="UP000314294">
    <property type="component" value="Unassembled WGS sequence"/>
</dbReference>
<name>A0A4Z2J872_9TELE</name>
<organism evidence="2 3">
    <name type="scientific">Liparis tanakae</name>
    <name type="common">Tanaka's snailfish</name>
    <dbReference type="NCBI Taxonomy" id="230148"/>
    <lineage>
        <taxon>Eukaryota</taxon>
        <taxon>Metazoa</taxon>
        <taxon>Chordata</taxon>
        <taxon>Craniata</taxon>
        <taxon>Vertebrata</taxon>
        <taxon>Euteleostomi</taxon>
        <taxon>Actinopterygii</taxon>
        <taxon>Neopterygii</taxon>
        <taxon>Teleostei</taxon>
        <taxon>Neoteleostei</taxon>
        <taxon>Acanthomorphata</taxon>
        <taxon>Eupercaria</taxon>
        <taxon>Perciformes</taxon>
        <taxon>Cottioidei</taxon>
        <taxon>Cottales</taxon>
        <taxon>Liparidae</taxon>
        <taxon>Liparis</taxon>
    </lineage>
</organism>
<dbReference type="AlphaFoldDB" id="A0A4Z2J872"/>
<gene>
    <name evidence="2" type="ORF">EYF80_003335</name>
</gene>
<feature type="transmembrane region" description="Helical" evidence="1">
    <location>
        <begin position="85"/>
        <end position="106"/>
    </location>
</feature>
<proteinExistence type="predicted"/>
<evidence type="ECO:0000256" key="1">
    <source>
        <dbReference type="SAM" id="Phobius"/>
    </source>
</evidence>
<feature type="transmembrane region" description="Helical" evidence="1">
    <location>
        <begin position="118"/>
        <end position="136"/>
    </location>
</feature>